<accession>A0A8H7UR52</accession>
<protein>
    <submittedName>
        <fullName evidence="3">Uncharacterized protein</fullName>
    </submittedName>
</protein>
<evidence type="ECO:0000256" key="1">
    <source>
        <dbReference type="SAM" id="MobiDB-lite"/>
    </source>
</evidence>
<sequence>MLRISFFDEFFRGLADPAFLFLWFFWYLTKFVFFFLRDKINSGFVSPCLGVRKRPVKIDNVCVRWGDDDALIAAINWLSAEPSSSHVCAPPSVPVSLPSARSLPLFEVNNGPFALVSSSPLQNLGFGCYSLDCVCVAGVPCLSPRLVPSPRQPYQPKPHVPAFAFACEAISQAWVQEYAPVLVSSAVSSPFGDNAALAVSFRSRDNANQAVSSPSGDNAFTVVSSPYGDNTVPAVSSPSGDNADEAVSSPSGDNAFAAVSSLFRDNVATAVSSLPRDNAIEVVSSPSGDNTSKAVSSPYGDNAFTVVSSPYGDNTVPAVSFPFRDNAEEAVSSPSGDNAFTVVSSPYGDNTVPAVSSPFGDNADEAVSSPSGDNAFAAVSSLFRDNVAPAVSSLPKDNADEAVSFPSGDNAFLAVSSPIGDNAVTSVGGVASVPGVADEGLPSPLPSPFFRGAFASPELLPLPSVLSRLPPLEDYVLGGKRKTPSPSPTTSPRVNPISSPCLGASSLSGETTSFVVDYSGVLTPPRVIARPRLLRANGNKKHPELKLPVAAEDQNDVDSEGPDTKRIRSREL</sequence>
<dbReference type="AlphaFoldDB" id="A0A8H7UR52"/>
<evidence type="ECO:0000256" key="2">
    <source>
        <dbReference type="SAM" id="Phobius"/>
    </source>
</evidence>
<proteinExistence type="predicted"/>
<organism evidence="3 4">
    <name type="scientific">Mucor saturninus</name>
    <dbReference type="NCBI Taxonomy" id="64648"/>
    <lineage>
        <taxon>Eukaryota</taxon>
        <taxon>Fungi</taxon>
        <taxon>Fungi incertae sedis</taxon>
        <taxon>Mucoromycota</taxon>
        <taxon>Mucoromycotina</taxon>
        <taxon>Mucoromycetes</taxon>
        <taxon>Mucorales</taxon>
        <taxon>Mucorineae</taxon>
        <taxon>Mucoraceae</taxon>
        <taxon>Mucor</taxon>
    </lineage>
</organism>
<comment type="caution">
    <text evidence="3">The sequence shown here is derived from an EMBL/GenBank/DDBJ whole genome shotgun (WGS) entry which is preliminary data.</text>
</comment>
<dbReference type="EMBL" id="JAEPRD010000286">
    <property type="protein sequence ID" value="KAG2192515.1"/>
    <property type="molecule type" value="Genomic_DNA"/>
</dbReference>
<gene>
    <name evidence="3" type="ORF">INT47_002838</name>
</gene>
<evidence type="ECO:0000313" key="4">
    <source>
        <dbReference type="Proteomes" id="UP000603453"/>
    </source>
</evidence>
<keyword evidence="2" id="KW-0812">Transmembrane</keyword>
<keyword evidence="2" id="KW-1133">Transmembrane helix</keyword>
<feature type="compositionally biased region" description="Basic and acidic residues" evidence="1">
    <location>
        <begin position="562"/>
        <end position="572"/>
    </location>
</feature>
<reference evidence="3" key="1">
    <citation type="submission" date="2020-12" db="EMBL/GenBank/DDBJ databases">
        <title>Metabolic potential, ecology and presence of endohyphal bacteria is reflected in genomic diversity of Mucoromycotina.</title>
        <authorList>
            <person name="Muszewska A."/>
            <person name="Okrasinska A."/>
            <person name="Steczkiewicz K."/>
            <person name="Drgas O."/>
            <person name="Orlowska M."/>
            <person name="Perlinska-Lenart U."/>
            <person name="Aleksandrzak-Piekarczyk T."/>
            <person name="Szatraj K."/>
            <person name="Zielenkiewicz U."/>
            <person name="Pilsyk S."/>
            <person name="Malc E."/>
            <person name="Mieczkowski P."/>
            <person name="Kruszewska J.S."/>
            <person name="Biernat P."/>
            <person name="Pawlowska J."/>
        </authorList>
    </citation>
    <scope>NUCLEOTIDE SEQUENCE</scope>
    <source>
        <strain evidence="3">WA0000017839</strain>
    </source>
</reference>
<feature type="region of interest" description="Disordered" evidence="1">
    <location>
        <begin position="477"/>
        <end position="502"/>
    </location>
</feature>
<evidence type="ECO:0000313" key="3">
    <source>
        <dbReference type="EMBL" id="KAG2192515.1"/>
    </source>
</evidence>
<feature type="region of interest" description="Disordered" evidence="1">
    <location>
        <begin position="529"/>
        <end position="572"/>
    </location>
</feature>
<dbReference type="Proteomes" id="UP000603453">
    <property type="component" value="Unassembled WGS sequence"/>
</dbReference>
<keyword evidence="2" id="KW-0472">Membrane</keyword>
<feature type="transmembrane region" description="Helical" evidence="2">
    <location>
        <begin position="20"/>
        <end position="36"/>
    </location>
</feature>
<keyword evidence="4" id="KW-1185">Reference proteome</keyword>
<name>A0A8H7UR52_9FUNG</name>